<protein>
    <submittedName>
        <fullName evidence="1">Uncharacterized protein</fullName>
    </submittedName>
</protein>
<sequence>MLRQVTKSRRLVRYFASDAKEDAAKSISTPAPIVVKKGGSSFMQRIMSFGVGVAVGAGYGLYVLSEDVEESTQQIQHSVGNLKDEMIAQNASLTKRIEALEKRQ</sequence>
<dbReference type="OrthoDB" id="162919at2759"/>
<dbReference type="GeneID" id="36398671"/>
<evidence type="ECO:0000313" key="2">
    <source>
        <dbReference type="Proteomes" id="UP000054928"/>
    </source>
</evidence>
<reference evidence="2" key="1">
    <citation type="submission" date="2014-09" db="EMBL/GenBank/DDBJ databases">
        <authorList>
            <person name="Sharma Rahul"/>
            <person name="Thines Marco"/>
        </authorList>
    </citation>
    <scope>NUCLEOTIDE SEQUENCE [LARGE SCALE GENOMIC DNA]</scope>
</reference>
<dbReference type="RefSeq" id="XP_024583316.1">
    <property type="nucleotide sequence ID" value="XM_024717859.1"/>
</dbReference>
<dbReference type="Proteomes" id="UP000054928">
    <property type="component" value="Unassembled WGS sequence"/>
</dbReference>
<proteinExistence type="predicted"/>
<organism evidence="1 2">
    <name type="scientific">Plasmopara halstedii</name>
    <name type="common">Downy mildew of sunflower</name>
    <dbReference type="NCBI Taxonomy" id="4781"/>
    <lineage>
        <taxon>Eukaryota</taxon>
        <taxon>Sar</taxon>
        <taxon>Stramenopiles</taxon>
        <taxon>Oomycota</taxon>
        <taxon>Peronosporomycetes</taxon>
        <taxon>Peronosporales</taxon>
        <taxon>Peronosporaceae</taxon>
        <taxon>Plasmopara</taxon>
    </lineage>
</organism>
<evidence type="ECO:0000313" key="1">
    <source>
        <dbReference type="EMBL" id="CEG46947.1"/>
    </source>
</evidence>
<keyword evidence="2" id="KW-1185">Reference proteome</keyword>
<dbReference type="OMA" id="SFMQRIM"/>
<dbReference type="EMBL" id="CCYD01002371">
    <property type="protein sequence ID" value="CEG46947.1"/>
    <property type="molecule type" value="Genomic_DNA"/>
</dbReference>
<dbReference type="AlphaFoldDB" id="A0A0N7L7F7"/>
<name>A0A0N7L7F7_PLAHL</name>
<accession>A0A0N7L7F7</accession>